<evidence type="ECO:0000313" key="1">
    <source>
        <dbReference type="EMBL" id="OWK40153.1"/>
    </source>
</evidence>
<dbReference type="EMBL" id="NIDE01000008">
    <property type="protein sequence ID" value="OWK40153.1"/>
    <property type="molecule type" value="Genomic_DNA"/>
</dbReference>
<comment type="caution">
    <text evidence="1">The sequence shown here is derived from an EMBL/GenBank/DDBJ whole genome shotgun (WGS) entry which is preliminary data.</text>
</comment>
<evidence type="ECO:0008006" key="3">
    <source>
        <dbReference type="Google" id="ProtNLM"/>
    </source>
</evidence>
<reference evidence="2" key="1">
    <citation type="submission" date="2017-06" db="EMBL/GenBank/DDBJ databases">
        <title>Genome analysis of Fimbriiglobus ruber SP5, the first member of the order Planctomycetales with confirmed chitinolytic capability.</title>
        <authorList>
            <person name="Ravin N.V."/>
            <person name="Rakitin A.L."/>
            <person name="Ivanova A.A."/>
            <person name="Beletsky A.V."/>
            <person name="Kulichevskaya I.S."/>
            <person name="Mardanov A.V."/>
            <person name="Dedysh S.N."/>
        </authorList>
    </citation>
    <scope>NUCLEOTIDE SEQUENCE [LARGE SCALE GENOMIC DNA]</scope>
    <source>
        <strain evidence="2">SP5</strain>
    </source>
</reference>
<name>A0A225DGR9_9BACT</name>
<keyword evidence="2" id="KW-1185">Reference proteome</keyword>
<gene>
    <name evidence="1" type="ORF">FRUB_05072</name>
</gene>
<evidence type="ECO:0000313" key="2">
    <source>
        <dbReference type="Proteomes" id="UP000214646"/>
    </source>
</evidence>
<protein>
    <recommendedName>
        <fullName evidence="3">Arylsulfatase</fullName>
    </recommendedName>
</protein>
<dbReference type="RefSeq" id="WP_261341174.1">
    <property type="nucleotide sequence ID" value="NZ_NIDE01000008.1"/>
</dbReference>
<accession>A0A225DGR9</accession>
<dbReference type="Gene3D" id="3.30.1120.10">
    <property type="match status" value="1"/>
</dbReference>
<organism evidence="1 2">
    <name type="scientific">Fimbriiglobus ruber</name>
    <dbReference type="NCBI Taxonomy" id="1908690"/>
    <lineage>
        <taxon>Bacteria</taxon>
        <taxon>Pseudomonadati</taxon>
        <taxon>Planctomycetota</taxon>
        <taxon>Planctomycetia</taxon>
        <taxon>Gemmatales</taxon>
        <taxon>Gemmataceae</taxon>
        <taxon>Fimbriiglobus</taxon>
    </lineage>
</organism>
<proteinExistence type="predicted"/>
<dbReference type="InterPro" id="IPR017850">
    <property type="entry name" value="Alkaline_phosphatase_core_sf"/>
</dbReference>
<dbReference type="AlphaFoldDB" id="A0A225DGR9"/>
<dbReference type="SUPFAM" id="SSF53649">
    <property type="entry name" value="Alkaline phosphatase-like"/>
    <property type="match status" value="1"/>
</dbReference>
<sequence length="43" mass="4817">MIFDLEADPGERRTLASKYPETVKDLRQAVADWQATLPVAGKK</sequence>
<dbReference type="Proteomes" id="UP000214646">
    <property type="component" value="Unassembled WGS sequence"/>
</dbReference>